<dbReference type="KEGG" id="rav:AAT18_10015"/>
<evidence type="ECO:0000313" key="2">
    <source>
        <dbReference type="EMBL" id="UYF92552.1"/>
    </source>
</evidence>
<organism evidence="2 4">
    <name type="scientific">Rhodococcus aetherivorans</name>
    <dbReference type="NCBI Taxonomy" id="191292"/>
    <lineage>
        <taxon>Bacteria</taxon>
        <taxon>Bacillati</taxon>
        <taxon>Actinomycetota</taxon>
        <taxon>Actinomycetes</taxon>
        <taxon>Mycobacteriales</taxon>
        <taxon>Nocardiaceae</taxon>
        <taxon>Rhodococcus</taxon>
    </lineage>
</organism>
<dbReference type="EMBL" id="BLAH01000017">
    <property type="protein sequence ID" value="GES35374.1"/>
    <property type="molecule type" value="Genomic_DNA"/>
</dbReference>
<reference evidence="1" key="2">
    <citation type="submission" date="2019-10" db="EMBL/GenBank/DDBJ databases">
        <title>Draft genome sequence of Rhodococcus aetherivorans JCM 14343.</title>
        <authorList>
            <person name="Inoue D."/>
            <person name="Nakazawa M."/>
            <person name="Yamamoto N."/>
            <person name="Sei K."/>
            <person name="Ike M."/>
        </authorList>
    </citation>
    <scope>NUCLEOTIDE SEQUENCE</scope>
    <source>
        <strain evidence="1">JCM 14343</strain>
    </source>
</reference>
<accession>A0A059MS90</accession>
<reference evidence="2" key="3">
    <citation type="submission" date="2022-09" db="EMBL/GenBank/DDBJ databases">
        <title>The genome sequence of Rhodococcus aetherivorans N1.</title>
        <authorList>
            <person name="Jiang W."/>
        </authorList>
    </citation>
    <scope>NUCLEOTIDE SEQUENCE</scope>
    <source>
        <strain evidence="2">N1</strain>
    </source>
</reference>
<evidence type="ECO:0000313" key="4">
    <source>
        <dbReference type="Proteomes" id="UP001163947"/>
    </source>
</evidence>
<reference evidence="1 3" key="1">
    <citation type="journal article" date="2018" name="Biodegradation">
        <title>1,4-Dioxane degradation characteristics of Rhodococcus aetherivorans JCM 14343.</title>
        <authorList>
            <person name="Inoue D."/>
            <person name="Tsunoda T."/>
            <person name="Yamamoto N."/>
            <person name="Ike M."/>
            <person name="Sei K."/>
        </authorList>
    </citation>
    <scope>NUCLEOTIDE SEQUENCE [LARGE SCALE GENOMIC DNA]</scope>
    <source>
        <strain evidence="1 3">JCM 14343</strain>
    </source>
</reference>
<dbReference type="GeneID" id="83622551"/>
<name>A0A059MS90_9NOCA</name>
<dbReference type="AlphaFoldDB" id="A0A059MS90"/>
<dbReference type="Proteomes" id="UP001163947">
    <property type="component" value="Chromosome"/>
</dbReference>
<accession>A0A0F6S828</accession>
<proteinExistence type="predicted"/>
<dbReference type="RefSeq" id="WP_006940172.1">
    <property type="nucleotide sequence ID" value="NZ_BAAAYP010000043.1"/>
</dbReference>
<keyword evidence="3" id="KW-1185">Reference proteome</keyword>
<gene>
    <name evidence="2" type="ORF">OCS65_18995</name>
    <name evidence="1" type="ORF">RAJCM14343_0621</name>
</gene>
<protein>
    <submittedName>
        <fullName evidence="2">Uncharacterized protein</fullName>
    </submittedName>
</protein>
<dbReference type="Proteomes" id="UP000325466">
    <property type="component" value="Unassembled WGS sequence"/>
</dbReference>
<dbReference type="EMBL" id="CP106982">
    <property type="protein sequence ID" value="UYF92552.1"/>
    <property type="molecule type" value="Genomic_DNA"/>
</dbReference>
<evidence type="ECO:0000313" key="3">
    <source>
        <dbReference type="Proteomes" id="UP000325466"/>
    </source>
</evidence>
<accession>N1M6D7</accession>
<evidence type="ECO:0000313" key="1">
    <source>
        <dbReference type="EMBL" id="GES35374.1"/>
    </source>
</evidence>
<sequence>MSIMIQVLEQAYSAHTPWEQVKYAFVDSEHITTMRLDGQCGVWLDGTKHGESHRLAATATAEQAVFFLLTVFDRIAECRQHGGSWIVGHDGRTIESIHATRFPLTTDG</sequence>